<dbReference type="OrthoDB" id="18388at2759"/>
<dbReference type="PANTHER" id="PTHR16038">
    <property type="entry name" value="NOP SEVEN ASSOCIATED PROTEIN 1"/>
    <property type="match status" value="1"/>
</dbReference>
<dbReference type="InterPro" id="IPR037379">
    <property type="entry name" value="WDR74/Nsa1"/>
</dbReference>
<evidence type="ECO:0000313" key="2">
    <source>
        <dbReference type="EMBL" id="CAD7087580.1"/>
    </source>
</evidence>
<feature type="region of interest" description="Disordered" evidence="1">
    <location>
        <begin position="363"/>
        <end position="397"/>
    </location>
</feature>
<accession>A0A7R8UUX8</accession>
<gene>
    <name evidence="2" type="ORF">HERILL_LOCUS10277</name>
</gene>
<sequence>MKWTTANSKNANYTENHEIYVGTHTGSFKKLDVAAENPHAQTNLQSIQTLTKDSKITALSYGNQEETEILIGRLNKFVKIYDLPSNEYTSNIELAESPIVGLNRYDGKLVAGFASGKLSILTDPEATVLTAGDCMSRMRQCAFDGKLVATGGKERQNNLKIFNLESMKQVFSSKNLPNDFLNLEVPTWDSDMAFLDVNRVSTCSRYGYVRYYDTRAQRRPVALYSAEDQMSFACLIAKDPYVYCGTTMGALKAFDTRNMKNFVHTYKGFTGSVSDLALDHSGKFIVSGSLDRYVRVHQTDSCVMLYQCYVKSKVTRVLVRDATAAVASRGEEDDSVLIVGEANGDEQSDDDDEYNALFDQMPTIRDAEKDGGDDLQSKVSKRKRKSKTNDVKKKKKH</sequence>
<dbReference type="FunCoup" id="A0A7R8UUX8">
    <property type="interactions" value="1053"/>
</dbReference>
<protein>
    <recommendedName>
        <fullName evidence="4">WD repeat-containing protein 74</fullName>
    </recommendedName>
</protein>
<evidence type="ECO:0000313" key="3">
    <source>
        <dbReference type="Proteomes" id="UP000594454"/>
    </source>
</evidence>
<dbReference type="AlphaFoldDB" id="A0A7R8UUX8"/>
<dbReference type="SUPFAM" id="SSF50998">
    <property type="entry name" value="Quinoprotein alcohol dehydrogenase-like"/>
    <property type="match status" value="1"/>
</dbReference>
<proteinExistence type="predicted"/>
<dbReference type="Proteomes" id="UP000594454">
    <property type="component" value="Chromosome 4"/>
</dbReference>
<dbReference type="EMBL" id="LR899012">
    <property type="protein sequence ID" value="CAD7087580.1"/>
    <property type="molecule type" value="Genomic_DNA"/>
</dbReference>
<dbReference type="SMART" id="SM00320">
    <property type="entry name" value="WD40"/>
    <property type="match status" value="2"/>
</dbReference>
<reference evidence="2 3" key="1">
    <citation type="submission" date="2020-11" db="EMBL/GenBank/DDBJ databases">
        <authorList>
            <person name="Wallbank WR R."/>
            <person name="Pardo Diaz C."/>
            <person name="Kozak K."/>
            <person name="Martin S."/>
            <person name="Jiggins C."/>
            <person name="Moest M."/>
            <person name="Warren A I."/>
            <person name="Generalovic N T."/>
            <person name="Byers J.R.P. K."/>
            <person name="Montejo-Kovacevich G."/>
            <person name="Yen C E."/>
        </authorList>
    </citation>
    <scope>NUCLEOTIDE SEQUENCE [LARGE SCALE GENOMIC DNA]</scope>
</reference>
<dbReference type="GO" id="GO:0042273">
    <property type="term" value="P:ribosomal large subunit biogenesis"/>
    <property type="evidence" value="ECO:0007669"/>
    <property type="project" value="InterPro"/>
</dbReference>
<evidence type="ECO:0000256" key="1">
    <source>
        <dbReference type="SAM" id="MobiDB-lite"/>
    </source>
</evidence>
<dbReference type="Pfam" id="PF00400">
    <property type="entry name" value="WD40"/>
    <property type="match status" value="1"/>
</dbReference>
<dbReference type="InterPro" id="IPR015943">
    <property type="entry name" value="WD40/YVTN_repeat-like_dom_sf"/>
</dbReference>
<name>A0A7R8UUX8_HERIL</name>
<evidence type="ECO:0008006" key="4">
    <source>
        <dbReference type="Google" id="ProtNLM"/>
    </source>
</evidence>
<feature type="compositionally biased region" description="Basic residues" evidence="1">
    <location>
        <begin position="379"/>
        <end position="397"/>
    </location>
</feature>
<dbReference type="InterPro" id="IPR001680">
    <property type="entry name" value="WD40_rpt"/>
</dbReference>
<dbReference type="PANTHER" id="PTHR16038:SF4">
    <property type="entry name" value="WD REPEAT-CONTAINING PROTEIN 74"/>
    <property type="match status" value="1"/>
</dbReference>
<dbReference type="InterPro" id="IPR011047">
    <property type="entry name" value="Quinoprotein_ADH-like_sf"/>
</dbReference>
<keyword evidence="3" id="KW-1185">Reference proteome</keyword>
<organism evidence="2 3">
    <name type="scientific">Hermetia illucens</name>
    <name type="common">Black soldier fly</name>
    <dbReference type="NCBI Taxonomy" id="343691"/>
    <lineage>
        <taxon>Eukaryota</taxon>
        <taxon>Metazoa</taxon>
        <taxon>Ecdysozoa</taxon>
        <taxon>Arthropoda</taxon>
        <taxon>Hexapoda</taxon>
        <taxon>Insecta</taxon>
        <taxon>Pterygota</taxon>
        <taxon>Neoptera</taxon>
        <taxon>Endopterygota</taxon>
        <taxon>Diptera</taxon>
        <taxon>Brachycera</taxon>
        <taxon>Stratiomyomorpha</taxon>
        <taxon>Stratiomyidae</taxon>
        <taxon>Hermetiinae</taxon>
        <taxon>Hermetia</taxon>
    </lineage>
</organism>
<dbReference type="GO" id="GO:0030687">
    <property type="term" value="C:preribosome, large subunit precursor"/>
    <property type="evidence" value="ECO:0007669"/>
    <property type="project" value="TreeGrafter"/>
</dbReference>
<dbReference type="CDD" id="cd22850">
    <property type="entry name" value="Nsa1_WDR74-like"/>
    <property type="match status" value="1"/>
</dbReference>
<feature type="compositionally biased region" description="Basic and acidic residues" evidence="1">
    <location>
        <begin position="365"/>
        <end position="376"/>
    </location>
</feature>
<dbReference type="Gene3D" id="2.130.10.10">
    <property type="entry name" value="YVTN repeat-like/Quinoprotein amine dehydrogenase"/>
    <property type="match status" value="2"/>
</dbReference>
<dbReference type="OMA" id="KNVCRMR"/>
<dbReference type="InParanoid" id="A0A7R8UUX8"/>
<dbReference type="GO" id="GO:0005730">
    <property type="term" value="C:nucleolus"/>
    <property type="evidence" value="ECO:0007669"/>
    <property type="project" value="InterPro"/>
</dbReference>